<reference evidence="2 3" key="1">
    <citation type="submission" date="2014-12" db="EMBL/GenBank/DDBJ databases">
        <title>Isolation of bacteria from lake water.</title>
        <authorList>
            <person name="Sheng K.-Y."/>
            <person name="Chin P.-S."/>
            <person name="Chan K.-G."/>
            <person name="Tan G.S."/>
        </authorList>
    </citation>
    <scope>NUCLEOTIDE SEQUENCE [LARGE SCALE GENOMIC DNA]</scope>
    <source>
        <strain evidence="2 3">KY4</strain>
    </source>
</reference>
<dbReference type="STRING" id="80878.RP29_02980"/>
<feature type="transmembrane region" description="Helical" evidence="1">
    <location>
        <begin position="184"/>
        <end position="207"/>
    </location>
</feature>
<keyword evidence="1" id="KW-0812">Transmembrane</keyword>
<accession>A0A0D7KFE3</accession>
<gene>
    <name evidence="2" type="ORF">RP29_02980</name>
</gene>
<dbReference type="InterPro" id="IPR009495">
    <property type="entry name" value="NrsF"/>
</dbReference>
<organism evidence="2 3">
    <name type="scientific">Acidovorax temperans</name>
    <dbReference type="NCBI Taxonomy" id="80878"/>
    <lineage>
        <taxon>Bacteria</taxon>
        <taxon>Pseudomonadati</taxon>
        <taxon>Pseudomonadota</taxon>
        <taxon>Betaproteobacteria</taxon>
        <taxon>Burkholderiales</taxon>
        <taxon>Comamonadaceae</taxon>
        <taxon>Acidovorax</taxon>
    </lineage>
</organism>
<comment type="caution">
    <text evidence="2">The sequence shown here is derived from an EMBL/GenBank/DDBJ whole genome shotgun (WGS) entry which is preliminary data.</text>
</comment>
<dbReference type="RefSeq" id="WP_044395667.1">
    <property type="nucleotide sequence ID" value="NZ_JXYQ01000008.1"/>
</dbReference>
<feature type="transmembrane region" description="Helical" evidence="1">
    <location>
        <begin position="26"/>
        <end position="47"/>
    </location>
</feature>
<evidence type="ECO:0000313" key="3">
    <source>
        <dbReference type="Proteomes" id="UP000032566"/>
    </source>
</evidence>
<feature type="transmembrane region" description="Helical" evidence="1">
    <location>
        <begin position="131"/>
        <end position="150"/>
    </location>
</feature>
<evidence type="ECO:0008006" key="4">
    <source>
        <dbReference type="Google" id="ProtNLM"/>
    </source>
</evidence>
<keyword evidence="1" id="KW-1133">Transmembrane helix</keyword>
<proteinExistence type="predicted"/>
<sequence length="213" mass="22870">MKTDDWIAMLATGAQPVPAHALERRLFAALVAGGAGAATLMLLVFGLRPELAQMAALPMFWGKLGFAAALALPAGWALLRLARPGADWRRVLRWVALPVALVWALAGWALLQSPEADRWGQVLGSTWRSCPFNIALLSVPMWIACFWVLRRAAPTRLAWAGAGAGLLSGAVGALVYAVHCPEMALPFVAVWYVAGMMIPTLLGALLGPRLLRW</sequence>
<dbReference type="OrthoDB" id="6059252at2"/>
<keyword evidence="1" id="KW-0472">Membrane</keyword>
<evidence type="ECO:0000313" key="2">
    <source>
        <dbReference type="EMBL" id="KJA11948.1"/>
    </source>
</evidence>
<feature type="transmembrane region" description="Helical" evidence="1">
    <location>
        <begin position="91"/>
        <end position="111"/>
    </location>
</feature>
<dbReference type="PATRIC" id="fig|80878.5.peg.3917"/>
<dbReference type="Pfam" id="PF06532">
    <property type="entry name" value="NrsF"/>
    <property type="match status" value="1"/>
</dbReference>
<dbReference type="Proteomes" id="UP000032566">
    <property type="component" value="Unassembled WGS sequence"/>
</dbReference>
<protein>
    <recommendedName>
        <fullName evidence="4">Anti-sigma F factor</fullName>
    </recommendedName>
</protein>
<feature type="transmembrane region" description="Helical" evidence="1">
    <location>
        <begin position="157"/>
        <end position="178"/>
    </location>
</feature>
<name>A0A0D7KFE3_9BURK</name>
<feature type="transmembrane region" description="Helical" evidence="1">
    <location>
        <begin position="59"/>
        <end position="79"/>
    </location>
</feature>
<dbReference type="EMBL" id="JXYQ01000008">
    <property type="protein sequence ID" value="KJA11948.1"/>
    <property type="molecule type" value="Genomic_DNA"/>
</dbReference>
<keyword evidence="3" id="KW-1185">Reference proteome</keyword>
<evidence type="ECO:0000256" key="1">
    <source>
        <dbReference type="SAM" id="Phobius"/>
    </source>
</evidence>
<dbReference type="AlphaFoldDB" id="A0A0D7KFE3"/>